<dbReference type="eggNOG" id="COG0657">
    <property type="taxonomic scope" value="Bacteria"/>
</dbReference>
<dbReference type="AlphaFoldDB" id="G8NYP1"/>
<dbReference type="HOGENOM" id="CLU_012494_4_0_0"/>
<dbReference type="KEGG" id="gma:AciX8_4831"/>
<protein>
    <submittedName>
        <fullName evidence="3">Esterase/lipase</fullName>
    </submittedName>
</protein>
<proteinExistence type="predicted"/>
<accession>G8NYP1</accession>
<dbReference type="RefSeq" id="WP_014267971.1">
    <property type="nucleotide sequence ID" value="NC_016631.1"/>
</dbReference>
<dbReference type="Gene3D" id="3.40.50.1820">
    <property type="entry name" value="alpha/beta hydrolase"/>
    <property type="match status" value="1"/>
</dbReference>
<dbReference type="InterPro" id="IPR050300">
    <property type="entry name" value="GDXG_lipolytic_enzyme"/>
</dbReference>
<dbReference type="Proteomes" id="UP000007113">
    <property type="component" value="Chromosome"/>
</dbReference>
<evidence type="ECO:0000313" key="3">
    <source>
        <dbReference type="EMBL" id="AEU39100.1"/>
    </source>
</evidence>
<name>G8NYP1_GRAMM</name>
<evidence type="ECO:0000259" key="2">
    <source>
        <dbReference type="Pfam" id="PF20434"/>
    </source>
</evidence>
<keyword evidence="4" id="KW-1185">Reference proteome</keyword>
<dbReference type="STRING" id="682795.AciX8_4831"/>
<evidence type="ECO:0000256" key="1">
    <source>
        <dbReference type="ARBA" id="ARBA00022801"/>
    </source>
</evidence>
<sequence length="272" mass="29511">MQAQQNSEIPSIGSFSRVDGVQYAQGKSAPLLADLLLPKSTALAPAIIFIHGGGWIGGTRDWPDVLMKPFPEHGYVAMYIDYDLSPGARFPTALGECKAAVRWLRAHAAQYHVDPNRIAVAGVSAGGELAALVALTAGDQRYEGIGEFREFSSSVKAAILYSSDLDLTTFSEKDESINAYLGGSCLEQHTLCLQASPQFNLSGKLPPIFIGHGNADKDVPYSQFVNFVAAYKQAHGPITTFIAEQGPHSYVKQPQWFQANMDATFLFLQKNL</sequence>
<dbReference type="EMBL" id="CP003130">
    <property type="protein sequence ID" value="AEU39100.1"/>
    <property type="molecule type" value="Genomic_DNA"/>
</dbReference>
<organism evidence="3 4">
    <name type="scientific">Granulicella mallensis (strain ATCC BAA-1857 / DSM 23137 / MP5ACTX8)</name>
    <dbReference type="NCBI Taxonomy" id="682795"/>
    <lineage>
        <taxon>Bacteria</taxon>
        <taxon>Pseudomonadati</taxon>
        <taxon>Acidobacteriota</taxon>
        <taxon>Terriglobia</taxon>
        <taxon>Terriglobales</taxon>
        <taxon>Acidobacteriaceae</taxon>
        <taxon>Granulicella</taxon>
    </lineage>
</organism>
<dbReference type="InterPro" id="IPR049492">
    <property type="entry name" value="BD-FAE-like_dom"/>
</dbReference>
<dbReference type="PANTHER" id="PTHR48081">
    <property type="entry name" value="AB HYDROLASE SUPERFAMILY PROTEIN C4A8.06C"/>
    <property type="match status" value="1"/>
</dbReference>
<gene>
    <name evidence="3" type="ordered locus">AciX8_4831</name>
</gene>
<reference evidence="3 4" key="1">
    <citation type="submission" date="2011-11" db="EMBL/GenBank/DDBJ databases">
        <title>Complete sequence of Granulicella mallensis MP5ACTX8.</title>
        <authorList>
            <consortium name="US DOE Joint Genome Institute"/>
            <person name="Lucas S."/>
            <person name="Copeland A."/>
            <person name="Lapidus A."/>
            <person name="Cheng J.-F."/>
            <person name="Goodwin L."/>
            <person name="Pitluck S."/>
            <person name="Peters L."/>
            <person name="Lu M."/>
            <person name="Detter J.C."/>
            <person name="Han C."/>
            <person name="Tapia R."/>
            <person name="Land M."/>
            <person name="Hauser L."/>
            <person name="Kyrpides N."/>
            <person name="Ivanova N."/>
            <person name="Mikhailova N."/>
            <person name="Pagani I."/>
            <person name="Rawat S."/>
            <person name="Mannisto M."/>
            <person name="Haggblom M."/>
            <person name="Woyke T."/>
        </authorList>
    </citation>
    <scope>NUCLEOTIDE SEQUENCE [LARGE SCALE GENOMIC DNA]</scope>
    <source>
        <strain evidence="4">ATCC BAA-1857 / DSM 23137 / MP5ACTX8</strain>
    </source>
</reference>
<keyword evidence="1" id="KW-0378">Hydrolase</keyword>
<dbReference type="InterPro" id="IPR029058">
    <property type="entry name" value="AB_hydrolase_fold"/>
</dbReference>
<evidence type="ECO:0000313" key="4">
    <source>
        <dbReference type="Proteomes" id="UP000007113"/>
    </source>
</evidence>
<dbReference type="SUPFAM" id="SSF53474">
    <property type="entry name" value="alpha/beta-Hydrolases"/>
    <property type="match status" value="1"/>
</dbReference>
<dbReference type="GO" id="GO:0016787">
    <property type="term" value="F:hydrolase activity"/>
    <property type="evidence" value="ECO:0007669"/>
    <property type="project" value="UniProtKB-KW"/>
</dbReference>
<dbReference type="Pfam" id="PF20434">
    <property type="entry name" value="BD-FAE"/>
    <property type="match status" value="1"/>
</dbReference>
<feature type="domain" description="BD-FAE-like" evidence="2">
    <location>
        <begin position="34"/>
        <end position="228"/>
    </location>
</feature>